<evidence type="ECO:0000313" key="4">
    <source>
        <dbReference type="Proteomes" id="UP000216857"/>
    </source>
</evidence>
<evidence type="ECO:0000256" key="2">
    <source>
        <dbReference type="SAM" id="Phobius"/>
    </source>
</evidence>
<evidence type="ECO:0000256" key="1">
    <source>
        <dbReference type="SAM" id="Coils"/>
    </source>
</evidence>
<protein>
    <submittedName>
        <fullName evidence="3">Uncharacterized protein</fullName>
    </submittedName>
</protein>
<accession>A0A261R7Y9</accession>
<dbReference type="AlphaFoldDB" id="A0A261R7Y9"/>
<keyword evidence="2" id="KW-0472">Membrane</keyword>
<evidence type="ECO:0000313" key="3">
    <source>
        <dbReference type="EMBL" id="OZI20493.1"/>
    </source>
</evidence>
<feature type="coiled-coil region" evidence="1">
    <location>
        <begin position="37"/>
        <end position="66"/>
    </location>
</feature>
<keyword evidence="1" id="KW-0175">Coiled coil</keyword>
<dbReference type="RefSeq" id="WP_094849086.1">
    <property type="nucleotide sequence ID" value="NZ_NEVJ01000003.1"/>
</dbReference>
<reference evidence="3" key="1">
    <citation type="submission" date="2017-05" db="EMBL/GenBank/DDBJ databases">
        <title>Complete and WGS of Bordetella genogroups.</title>
        <authorList>
            <person name="Spilker T."/>
            <person name="Lipuma J."/>
        </authorList>
    </citation>
    <scope>NUCLEOTIDE SEQUENCE</scope>
    <source>
        <strain evidence="3">AU21707</strain>
    </source>
</reference>
<sequence length="111" mass="11627">MASFIAILAPFWAQILGALGVAIGGLVAWLGMKSGDNRAAEARVKQAQAEKNVAEVKAQAERDRAAAAKADADVAQSAVNAASARTDIDSTLAAMTHEEVQHAVDKWRTRG</sequence>
<keyword evidence="2" id="KW-0812">Transmembrane</keyword>
<gene>
    <name evidence="3" type="ORF">CAL26_23655</name>
</gene>
<feature type="transmembrane region" description="Helical" evidence="2">
    <location>
        <begin position="6"/>
        <end position="30"/>
    </location>
</feature>
<organism evidence="3 4">
    <name type="scientific">Bordetella genomosp. 9</name>
    <dbReference type="NCBI Taxonomy" id="1416803"/>
    <lineage>
        <taxon>Bacteria</taxon>
        <taxon>Pseudomonadati</taxon>
        <taxon>Pseudomonadota</taxon>
        <taxon>Betaproteobacteria</taxon>
        <taxon>Burkholderiales</taxon>
        <taxon>Alcaligenaceae</taxon>
        <taxon>Bordetella</taxon>
    </lineage>
</organism>
<name>A0A261R7Y9_9BORD</name>
<proteinExistence type="predicted"/>
<keyword evidence="4" id="KW-1185">Reference proteome</keyword>
<comment type="caution">
    <text evidence="3">The sequence shown here is derived from an EMBL/GenBank/DDBJ whole genome shotgun (WGS) entry which is preliminary data.</text>
</comment>
<dbReference type="EMBL" id="NEVJ01000003">
    <property type="protein sequence ID" value="OZI20493.1"/>
    <property type="molecule type" value="Genomic_DNA"/>
</dbReference>
<keyword evidence="2" id="KW-1133">Transmembrane helix</keyword>
<dbReference type="Proteomes" id="UP000216857">
    <property type="component" value="Unassembled WGS sequence"/>
</dbReference>